<reference evidence="3" key="1">
    <citation type="submission" date="2015-11" db="EMBL/GenBank/DDBJ databases">
        <authorList>
            <person name="Varghese N."/>
        </authorList>
    </citation>
    <scope>NUCLEOTIDE SEQUENCE [LARGE SCALE GENOMIC DNA]</scope>
    <source>
        <strain evidence="3">DSM 45899</strain>
    </source>
</reference>
<evidence type="ECO:0000313" key="3">
    <source>
        <dbReference type="Proteomes" id="UP000198802"/>
    </source>
</evidence>
<dbReference type="Proteomes" id="UP000198802">
    <property type="component" value="Unassembled WGS sequence"/>
</dbReference>
<proteinExistence type="predicted"/>
<organism evidence="2 3">
    <name type="scientific">Parafrankia irregularis</name>
    <dbReference type="NCBI Taxonomy" id="795642"/>
    <lineage>
        <taxon>Bacteria</taxon>
        <taxon>Bacillati</taxon>
        <taxon>Actinomycetota</taxon>
        <taxon>Actinomycetes</taxon>
        <taxon>Frankiales</taxon>
        <taxon>Frankiaceae</taxon>
        <taxon>Parafrankia</taxon>
    </lineage>
</organism>
<evidence type="ECO:0000313" key="2">
    <source>
        <dbReference type="EMBL" id="CUU57764.1"/>
    </source>
</evidence>
<keyword evidence="3" id="KW-1185">Reference proteome</keyword>
<feature type="compositionally biased region" description="Polar residues" evidence="1">
    <location>
        <begin position="40"/>
        <end position="51"/>
    </location>
</feature>
<feature type="region of interest" description="Disordered" evidence="1">
    <location>
        <begin position="272"/>
        <end position="308"/>
    </location>
</feature>
<sequence>MSRLYRYAGLTPRTQRMRPDGGSPTPALCRPLQYRPSGRGQDSASVHTTSPRGEASGRNCSEIYLHDANPAGQGGIGNDHIGVTRTGQLTDGWRRWSSHPNRATLPSPRHLGRTGGPSCGWRPSRLQAGTVHDPRKVHDGRCPLGGPGLGARGHGAAPGRVGGGRWGRCGAGDSAGHRKLESADATPAYRDRRCVAGTDLAMTGAVRWRRRGRSFGATVEGMRAELIPRVIEMVGGRAATPGHLPRGRYRSGGGAVRVLRHADRWGAPRCVPRATAGSAPGGRAVARHGRLDETPPGLDGSGGTSRRARCSTTQTWTTQMWIRCGQPRWDGAATVGCSWGSWHHRARPGRSGRVR</sequence>
<evidence type="ECO:0000256" key="1">
    <source>
        <dbReference type="SAM" id="MobiDB-lite"/>
    </source>
</evidence>
<accession>A0A0S4QR43</accession>
<dbReference type="AlphaFoldDB" id="A0A0S4QR43"/>
<feature type="region of interest" description="Disordered" evidence="1">
    <location>
        <begin position="1"/>
        <end position="58"/>
    </location>
</feature>
<dbReference type="EMBL" id="FAOZ01000014">
    <property type="protein sequence ID" value="CUU57764.1"/>
    <property type="molecule type" value="Genomic_DNA"/>
</dbReference>
<protein>
    <submittedName>
        <fullName evidence="2">Uncharacterized protein</fullName>
    </submittedName>
</protein>
<name>A0A0S4QR43_9ACTN</name>
<feature type="region of interest" description="Disordered" evidence="1">
    <location>
        <begin position="91"/>
        <end position="122"/>
    </location>
</feature>
<gene>
    <name evidence="2" type="ORF">Ga0074812_114111</name>
</gene>